<dbReference type="OrthoDB" id="2373987at2759"/>
<evidence type="ECO:0000256" key="1">
    <source>
        <dbReference type="ARBA" id="ARBA00004141"/>
    </source>
</evidence>
<protein>
    <submittedName>
        <fullName evidence="11">Short transient receptor potential channel</fullName>
    </submittedName>
</protein>
<feature type="region of interest" description="Disordered" evidence="8">
    <location>
        <begin position="599"/>
        <end position="635"/>
    </location>
</feature>
<feature type="region of interest" description="Disordered" evidence="8">
    <location>
        <begin position="447"/>
        <end position="476"/>
    </location>
</feature>
<accession>W6UAE5</accession>
<dbReference type="GeneID" id="36343371"/>
<proteinExistence type="predicted"/>
<keyword evidence="12" id="KW-1185">Reference proteome</keyword>
<dbReference type="AlphaFoldDB" id="W6UAE5"/>
<evidence type="ECO:0000256" key="2">
    <source>
        <dbReference type="ARBA" id="ARBA00022448"/>
    </source>
</evidence>
<dbReference type="GO" id="GO:0034703">
    <property type="term" value="C:cation channel complex"/>
    <property type="evidence" value="ECO:0007669"/>
    <property type="project" value="TreeGrafter"/>
</dbReference>
<dbReference type="STRING" id="6210.W6UAE5"/>
<organism evidence="11 12">
    <name type="scientific">Echinococcus granulosus</name>
    <name type="common">Hydatid tapeworm</name>
    <dbReference type="NCBI Taxonomy" id="6210"/>
    <lineage>
        <taxon>Eukaryota</taxon>
        <taxon>Metazoa</taxon>
        <taxon>Spiralia</taxon>
        <taxon>Lophotrochozoa</taxon>
        <taxon>Platyhelminthes</taxon>
        <taxon>Cestoda</taxon>
        <taxon>Eucestoda</taxon>
        <taxon>Cyclophyllidea</taxon>
        <taxon>Taeniidae</taxon>
        <taxon>Echinococcus</taxon>
        <taxon>Echinococcus granulosus group</taxon>
    </lineage>
</organism>
<comment type="subcellular location">
    <subcellularLocation>
        <location evidence="1">Membrane</location>
        <topology evidence="1">Multi-pass membrane protein</topology>
    </subcellularLocation>
</comment>
<reference evidence="11 12" key="1">
    <citation type="journal article" date="2013" name="Nat. Genet.">
        <title>The genome of the hydatid tapeworm Echinococcus granulosus.</title>
        <authorList>
            <person name="Zheng H."/>
            <person name="Zhang W."/>
            <person name="Zhang L."/>
            <person name="Zhang Z."/>
            <person name="Li J."/>
            <person name="Lu G."/>
            <person name="Zhu Y."/>
            <person name="Wang Y."/>
            <person name="Huang Y."/>
            <person name="Liu J."/>
            <person name="Kang H."/>
            <person name="Chen J."/>
            <person name="Wang L."/>
            <person name="Chen A."/>
            <person name="Yu S."/>
            <person name="Gao Z."/>
            <person name="Jin L."/>
            <person name="Gu W."/>
            <person name="Wang Z."/>
            <person name="Zhao L."/>
            <person name="Shi B."/>
            <person name="Wen H."/>
            <person name="Lin R."/>
            <person name="Jones M.K."/>
            <person name="Brejova B."/>
            <person name="Vinar T."/>
            <person name="Zhao G."/>
            <person name="McManus D.P."/>
            <person name="Chen Z."/>
            <person name="Zhou Y."/>
            <person name="Wang S."/>
        </authorList>
    </citation>
    <scope>NUCLEOTIDE SEQUENCE [LARGE SCALE GENOMIC DNA]</scope>
</reference>
<dbReference type="GO" id="GO:0005886">
    <property type="term" value="C:plasma membrane"/>
    <property type="evidence" value="ECO:0007669"/>
    <property type="project" value="TreeGrafter"/>
</dbReference>
<evidence type="ECO:0000256" key="6">
    <source>
        <dbReference type="ARBA" id="ARBA00023136"/>
    </source>
</evidence>
<evidence type="ECO:0000313" key="12">
    <source>
        <dbReference type="Proteomes" id="UP000019149"/>
    </source>
</evidence>
<dbReference type="InterPro" id="IPR002153">
    <property type="entry name" value="TRPC_channel"/>
</dbReference>
<keyword evidence="3 9" id="KW-0812">Transmembrane</keyword>
<gene>
    <name evidence="11" type="ORF">EGR_07656</name>
</gene>
<keyword evidence="7" id="KW-0407">Ion channel</keyword>
<evidence type="ECO:0000256" key="4">
    <source>
        <dbReference type="ARBA" id="ARBA00022989"/>
    </source>
</evidence>
<evidence type="ECO:0000256" key="9">
    <source>
        <dbReference type="SAM" id="Phobius"/>
    </source>
</evidence>
<dbReference type="GO" id="GO:0015279">
    <property type="term" value="F:store-operated calcium channel activity"/>
    <property type="evidence" value="ECO:0007669"/>
    <property type="project" value="TreeGrafter"/>
</dbReference>
<evidence type="ECO:0000256" key="3">
    <source>
        <dbReference type="ARBA" id="ARBA00022692"/>
    </source>
</evidence>
<dbReference type="EMBL" id="APAU02000083">
    <property type="protein sequence ID" value="EUB57491.1"/>
    <property type="molecule type" value="Genomic_DNA"/>
</dbReference>
<keyword evidence="6 9" id="KW-0472">Membrane</keyword>
<dbReference type="PRINTS" id="PR01097">
    <property type="entry name" value="TRNSRECEPTRP"/>
</dbReference>
<comment type="caution">
    <text evidence="11">The sequence shown here is derived from an EMBL/GenBank/DDBJ whole genome shotgun (WGS) entry which is preliminary data.</text>
</comment>
<dbReference type="KEGG" id="egl:EGR_07656"/>
<feature type="domain" description="Ion transport" evidence="10">
    <location>
        <begin position="107"/>
        <end position="300"/>
    </location>
</feature>
<dbReference type="PANTHER" id="PTHR10117:SF54">
    <property type="entry name" value="TRANSIENT RECEPTOR POTENTIAL-GAMMA PROTEIN"/>
    <property type="match status" value="1"/>
</dbReference>
<name>W6UAE5_ECHGR</name>
<keyword evidence="4 9" id="KW-1133">Transmembrane helix</keyword>
<dbReference type="GO" id="GO:0070679">
    <property type="term" value="F:inositol 1,4,5 trisphosphate binding"/>
    <property type="evidence" value="ECO:0007669"/>
    <property type="project" value="TreeGrafter"/>
</dbReference>
<feature type="compositionally biased region" description="Basic residues" evidence="8">
    <location>
        <begin position="611"/>
        <end position="620"/>
    </location>
</feature>
<evidence type="ECO:0000313" key="11">
    <source>
        <dbReference type="EMBL" id="EUB57491.1"/>
    </source>
</evidence>
<evidence type="ECO:0000259" key="10">
    <source>
        <dbReference type="Pfam" id="PF00520"/>
    </source>
</evidence>
<keyword evidence="11" id="KW-0675">Receptor</keyword>
<dbReference type="Proteomes" id="UP000019149">
    <property type="component" value="Unassembled WGS sequence"/>
</dbReference>
<dbReference type="PANTHER" id="PTHR10117">
    <property type="entry name" value="TRANSIENT RECEPTOR POTENTIAL CHANNEL"/>
    <property type="match status" value="1"/>
</dbReference>
<feature type="transmembrane region" description="Helical" evidence="9">
    <location>
        <begin position="177"/>
        <end position="193"/>
    </location>
</feature>
<keyword evidence="5" id="KW-0406">Ion transport</keyword>
<evidence type="ECO:0000256" key="7">
    <source>
        <dbReference type="ARBA" id="ARBA00023303"/>
    </source>
</evidence>
<dbReference type="GO" id="GO:0051480">
    <property type="term" value="P:regulation of cytosolic calcium ion concentration"/>
    <property type="evidence" value="ECO:0007669"/>
    <property type="project" value="TreeGrafter"/>
</dbReference>
<dbReference type="InterPro" id="IPR005821">
    <property type="entry name" value="Ion_trans_dom"/>
</dbReference>
<evidence type="ECO:0000256" key="5">
    <source>
        <dbReference type="ARBA" id="ARBA00023065"/>
    </source>
</evidence>
<feature type="transmembrane region" description="Helical" evidence="9">
    <location>
        <begin position="267"/>
        <end position="288"/>
    </location>
</feature>
<dbReference type="RefSeq" id="XP_024348687.1">
    <property type="nucleotide sequence ID" value="XM_024496905.1"/>
</dbReference>
<dbReference type="Pfam" id="PF00520">
    <property type="entry name" value="Ion_trans"/>
    <property type="match status" value="1"/>
</dbReference>
<sequence>MYLGGNLHHFSQRIIELLEGRSHGLLNATLYKRVKLEHSQVTKNPMQFPVQVLEPCKTGEIVYHSAETQVPFVLLTASCFEFPYRSVLIELARFRWKADDPEIVSDVLFAIANVLSFARTTYLMPAFEALGPLQISFTRMLTDIVRFMVLYILVRSVFHLDHSLLRSSIKSERKHSCVIFAFMVGLHNLYWYYGLQLISPPPNTTGKPQPATEAFEGLRHTLYSLFWAMFSQVSISRVPIRRPDTAEHKYTDGMIDTDANTVVVDSVGMILFAVYHGIIIIVLVNMLIAMMSHSFESIQEDCDVEWKFARTKLWLNYIDNGSTLPAPFNILPTAHSLAQGFNFLKRIFKNDTVVVTGYVRSTHFIKTKREKVCKNRDLEVEETSYADIMQRLVRRYLFKRERAKDAEGEKPKESLYLRADDLTAADMYAAGDRGMDFADAEDDIPPLGMTQSRSTPAGNLGDSLTPGGGIAGTSARRCRRSGTKRCSIVGGAGIPFGLMAPFNIQLPQLDGIQRSQKVLDMRLQNLQSQSEQLNSAAGNARIKEEVIHVRSLITESQRALSSIIKAVSQLQEQVVLLNENMEQWIKAQIGEPNKRTILLEERRPAGSSKMRERHRSRRLTQRSPTERDNSLNPYV</sequence>
<keyword evidence="2" id="KW-0813">Transport</keyword>
<dbReference type="CTD" id="36343371"/>
<evidence type="ECO:0000256" key="8">
    <source>
        <dbReference type="SAM" id="MobiDB-lite"/>
    </source>
</evidence>